<name>A0A2C8F886_9BACT</name>
<dbReference type="Proteomes" id="UP000219215">
    <property type="component" value="Chromosome DPRO"/>
</dbReference>
<proteinExistence type="predicted"/>
<accession>A0A2C8F886</accession>
<evidence type="ECO:0000313" key="2">
    <source>
        <dbReference type="EMBL" id="SOB58240.1"/>
    </source>
</evidence>
<dbReference type="InterPro" id="IPR041206">
    <property type="entry name" value="HEPN/RES_NTD1"/>
</dbReference>
<organism evidence="2 3">
    <name type="scientific">Pseudodesulfovibrio profundus</name>
    <dbReference type="NCBI Taxonomy" id="57320"/>
    <lineage>
        <taxon>Bacteria</taxon>
        <taxon>Pseudomonadati</taxon>
        <taxon>Thermodesulfobacteriota</taxon>
        <taxon>Desulfovibrionia</taxon>
        <taxon>Desulfovibrionales</taxon>
        <taxon>Desulfovibrionaceae</taxon>
    </lineage>
</organism>
<reference evidence="3" key="1">
    <citation type="submission" date="2017-09" db="EMBL/GenBank/DDBJ databases">
        <authorList>
            <person name="Regsiter A."/>
            <person name="William W."/>
        </authorList>
    </citation>
    <scope>NUCLEOTIDE SEQUENCE [LARGE SCALE GENOMIC DNA]</scope>
    <source>
        <strain evidence="3">500-1</strain>
    </source>
</reference>
<dbReference type="KEGG" id="pprf:DPRO_1349"/>
<sequence length="170" mass="19333">MGGMKRWMEEVESRGYGDVPEKNVCKDCIHEEAVKRFVSDNAVSNVCDYCGKEGSSPIAASLEDVVGLVVESIRAEWNSPEGSGTPYESKEGGWIIDPHTTEEVLFEEEFEAESEVFSDIVGVINQDCWLKDFANPNPEVEIQYYWDCFCREVKHKSRYVFFKLPCKVPV</sequence>
<dbReference type="EMBL" id="LT907975">
    <property type="protein sequence ID" value="SOB58240.1"/>
    <property type="molecule type" value="Genomic_DNA"/>
</dbReference>
<keyword evidence="3" id="KW-1185">Reference proteome</keyword>
<dbReference type="OrthoDB" id="648213at2"/>
<gene>
    <name evidence="2" type="ORF">DPRO_1349</name>
</gene>
<protein>
    <recommendedName>
        <fullName evidence="1">HEPN/RES N-terminal domain-containing protein</fullName>
    </recommendedName>
</protein>
<dbReference type="RefSeq" id="WP_097011336.1">
    <property type="nucleotide sequence ID" value="NZ_LT907975.1"/>
</dbReference>
<dbReference type="AlphaFoldDB" id="A0A2C8F886"/>
<evidence type="ECO:0000259" key="1">
    <source>
        <dbReference type="Pfam" id="PF18870"/>
    </source>
</evidence>
<dbReference type="Pfam" id="PF18870">
    <property type="entry name" value="HEPN_RES_NTD1"/>
    <property type="match status" value="1"/>
</dbReference>
<evidence type="ECO:0000313" key="3">
    <source>
        <dbReference type="Proteomes" id="UP000219215"/>
    </source>
</evidence>
<feature type="domain" description="HEPN/RES N-terminal" evidence="1">
    <location>
        <begin position="41"/>
        <end position="163"/>
    </location>
</feature>